<protein>
    <recommendedName>
        <fullName evidence="4">Antitoxin</fullName>
    </recommendedName>
</protein>
<dbReference type="InterPro" id="IPR036165">
    <property type="entry name" value="YefM-like_sf"/>
</dbReference>
<evidence type="ECO:0000256" key="1">
    <source>
        <dbReference type="ARBA" id="ARBA00009981"/>
    </source>
</evidence>
<organism evidence="2 3">
    <name type="scientific">Candidatus Amesbacteria bacterium RIFCSPLOWO2_01_FULL_48_25</name>
    <dbReference type="NCBI Taxonomy" id="1797259"/>
    <lineage>
        <taxon>Bacteria</taxon>
        <taxon>Candidatus Amesiibacteriota</taxon>
    </lineage>
</organism>
<comment type="similarity">
    <text evidence="1">Belongs to the phD/YefM antitoxin family.</text>
</comment>
<gene>
    <name evidence="2" type="ORF">A2989_05040</name>
</gene>
<dbReference type="Gene3D" id="3.40.1620.10">
    <property type="entry name" value="YefM-like domain"/>
    <property type="match status" value="1"/>
</dbReference>
<evidence type="ECO:0008006" key="4">
    <source>
        <dbReference type="Google" id="ProtNLM"/>
    </source>
</evidence>
<dbReference type="AlphaFoldDB" id="A0A1F4ZDF0"/>
<name>A0A1F4ZDF0_9BACT</name>
<dbReference type="EMBL" id="MEXN01000001">
    <property type="protein sequence ID" value="OGD04370.1"/>
    <property type="molecule type" value="Genomic_DNA"/>
</dbReference>
<accession>A0A1F4ZDF0</accession>
<evidence type="ECO:0000313" key="2">
    <source>
        <dbReference type="EMBL" id="OGD04370.1"/>
    </source>
</evidence>
<dbReference type="SUPFAM" id="SSF143120">
    <property type="entry name" value="YefM-like"/>
    <property type="match status" value="1"/>
</dbReference>
<dbReference type="STRING" id="1797259.A2989_05040"/>
<reference evidence="2 3" key="1">
    <citation type="journal article" date="2016" name="Nat. Commun.">
        <title>Thousands of microbial genomes shed light on interconnected biogeochemical processes in an aquifer system.</title>
        <authorList>
            <person name="Anantharaman K."/>
            <person name="Brown C.T."/>
            <person name="Hug L.A."/>
            <person name="Sharon I."/>
            <person name="Castelle C.J."/>
            <person name="Probst A.J."/>
            <person name="Thomas B.C."/>
            <person name="Singh A."/>
            <person name="Wilkins M.J."/>
            <person name="Karaoz U."/>
            <person name="Brodie E.L."/>
            <person name="Williams K.H."/>
            <person name="Hubbard S.S."/>
            <person name="Banfield J.F."/>
        </authorList>
    </citation>
    <scope>NUCLEOTIDE SEQUENCE [LARGE SCALE GENOMIC DNA]</scope>
</reference>
<dbReference type="Proteomes" id="UP000177080">
    <property type="component" value="Unassembled WGS sequence"/>
</dbReference>
<evidence type="ECO:0000313" key="3">
    <source>
        <dbReference type="Proteomes" id="UP000177080"/>
    </source>
</evidence>
<comment type="caution">
    <text evidence="2">The sequence shown here is derived from an EMBL/GenBank/DDBJ whole genome shotgun (WGS) entry which is preliminary data.</text>
</comment>
<proteinExistence type="inferred from homology"/>
<sequence length="88" mass="10441">MTQINASQARQDFLQILNRAYAGEEFLVTKNRIVMARISPVRKEKKIVKRRILPEVFGMWKDRWPASKSSVDIVDEWRRKEEMRSYGG</sequence>